<protein>
    <submittedName>
        <fullName evidence="4">Reticulon-4 receptor</fullName>
    </submittedName>
</protein>
<proteinExistence type="predicted"/>
<dbReference type="InterPro" id="IPR050328">
    <property type="entry name" value="Dev_Immune_Receptor"/>
</dbReference>
<evidence type="ECO:0000256" key="2">
    <source>
        <dbReference type="ARBA" id="ARBA00022729"/>
    </source>
</evidence>
<name>A0A2B4RCV3_STYPI</name>
<keyword evidence="4" id="KW-0675">Receptor</keyword>
<dbReference type="InterPro" id="IPR001611">
    <property type="entry name" value="Leu-rich_rpt"/>
</dbReference>
<keyword evidence="5" id="KW-1185">Reference proteome</keyword>
<gene>
    <name evidence="4" type="primary">RTN4R</name>
    <name evidence="4" type="ORF">AWC38_SpisGene21800</name>
</gene>
<dbReference type="Pfam" id="PF13855">
    <property type="entry name" value="LRR_8"/>
    <property type="match status" value="1"/>
</dbReference>
<dbReference type="AlphaFoldDB" id="A0A2B4RCV3"/>
<dbReference type="InterPro" id="IPR003591">
    <property type="entry name" value="Leu-rich_rpt_typical-subtyp"/>
</dbReference>
<dbReference type="SMART" id="SM00369">
    <property type="entry name" value="LRR_TYP"/>
    <property type="match status" value="3"/>
</dbReference>
<organism evidence="4 5">
    <name type="scientific">Stylophora pistillata</name>
    <name type="common">Smooth cauliflower coral</name>
    <dbReference type="NCBI Taxonomy" id="50429"/>
    <lineage>
        <taxon>Eukaryota</taxon>
        <taxon>Metazoa</taxon>
        <taxon>Cnidaria</taxon>
        <taxon>Anthozoa</taxon>
        <taxon>Hexacorallia</taxon>
        <taxon>Scleractinia</taxon>
        <taxon>Astrocoeniina</taxon>
        <taxon>Pocilloporidae</taxon>
        <taxon>Stylophora</taxon>
    </lineage>
</organism>
<reference evidence="5" key="1">
    <citation type="journal article" date="2017" name="bioRxiv">
        <title>Comparative analysis of the genomes of Stylophora pistillata and Acropora digitifera provides evidence for extensive differences between species of corals.</title>
        <authorList>
            <person name="Voolstra C.R."/>
            <person name="Li Y."/>
            <person name="Liew Y.J."/>
            <person name="Baumgarten S."/>
            <person name="Zoccola D."/>
            <person name="Flot J.-F."/>
            <person name="Tambutte S."/>
            <person name="Allemand D."/>
            <person name="Aranda M."/>
        </authorList>
    </citation>
    <scope>NUCLEOTIDE SEQUENCE [LARGE SCALE GENOMIC DNA]</scope>
</reference>
<dbReference type="STRING" id="50429.A0A2B4RCV3"/>
<evidence type="ECO:0000313" key="5">
    <source>
        <dbReference type="Proteomes" id="UP000225706"/>
    </source>
</evidence>
<evidence type="ECO:0000256" key="1">
    <source>
        <dbReference type="ARBA" id="ARBA00022614"/>
    </source>
</evidence>
<sequence length="200" mass="23267">MTISFSCFVIIRDLSNNELRYLPPYIFRNITAVEFLKMDYNKIERLHEDQFQGLVNLSELYLSENKIEALPDKIFEGVKNLNALNLKYLQHDNGFEREMGELRKLYQEGMFTPHVVKGLPLGFQGNCGSGEARDIVCIDQYEPVTEQVIEMWIEAEVSTESSDEESDKRKVYHISPRSVEKPTKHIEAYQSFKTKKENSC</sequence>
<evidence type="ECO:0000256" key="3">
    <source>
        <dbReference type="ARBA" id="ARBA00022737"/>
    </source>
</evidence>
<keyword evidence="2" id="KW-0732">Signal</keyword>
<accession>A0A2B4RCV3</accession>
<dbReference type="GO" id="GO:0031012">
    <property type="term" value="C:extracellular matrix"/>
    <property type="evidence" value="ECO:0007669"/>
    <property type="project" value="TreeGrafter"/>
</dbReference>
<dbReference type="PROSITE" id="PS51450">
    <property type="entry name" value="LRR"/>
    <property type="match status" value="1"/>
</dbReference>
<evidence type="ECO:0000313" key="4">
    <source>
        <dbReference type="EMBL" id="PFX14082.1"/>
    </source>
</evidence>
<dbReference type="OrthoDB" id="5982004at2759"/>
<dbReference type="PANTHER" id="PTHR24373">
    <property type="entry name" value="SLIT RELATED LEUCINE-RICH REPEAT NEURONAL PROTEIN"/>
    <property type="match status" value="1"/>
</dbReference>
<dbReference type="Proteomes" id="UP000225706">
    <property type="component" value="Unassembled WGS sequence"/>
</dbReference>
<dbReference type="SUPFAM" id="SSF52058">
    <property type="entry name" value="L domain-like"/>
    <property type="match status" value="1"/>
</dbReference>
<dbReference type="Gene3D" id="3.80.10.10">
    <property type="entry name" value="Ribonuclease Inhibitor"/>
    <property type="match status" value="1"/>
</dbReference>
<dbReference type="InterPro" id="IPR032675">
    <property type="entry name" value="LRR_dom_sf"/>
</dbReference>
<dbReference type="PANTHER" id="PTHR24373:SF370">
    <property type="entry name" value="FISH-LIPS, ISOFORM E"/>
    <property type="match status" value="1"/>
</dbReference>
<keyword evidence="3" id="KW-0677">Repeat</keyword>
<dbReference type="GO" id="GO:0005615">
    <property type="term" value="C:extracellular space"/>
    <property type="evidence" value="ECO:0007669"/>
    <property type="project" value="TreeGrafter"/>
</dbReference>
<dbReference type="EMBL" id="LSMT01000843">
    <property type="protein sequence ID" value="PFX14082.1"/>
    <property type="molecule type" value="Genomic_DNA"/>
</dbReference>
<comment type="caution">
    <text evidence="4">The sequence shown here is derived from an EMBL/GenBank/DDBJ whole genome shotgun (WGS) entry which is preliminary data.</text>
</comment>
<keyword evidence="1" id="KW-0433">Leucine-rich repeat</keyword>